<accession>W6MKC3</accession>
<dbReference type="InterPro" id="IPR036412">
    <property type="entry name" value="HAD-like_sf"/>
</dbReference>
<dbReference type="GO" id="GO:0046474">
    <property type="term" value="P:glycerophospholipid biosynthetic process"/>
    <property type="evidence" value="ECO:0007669"/>
    <property type="project" value="TreeGrafter"/>
</dbReference>
<dbReference type="GO" id="GO:0005739">
    <property type="term" value="C:mitochondrion"/>
    <property type="evidence" value="ECO:0007669"/>
    <property type="project" value="TreeGrafter"/>
</dbReference>
<dbReference type="PANTHER" id="PTHR14269">
    <property type="entry name" value="CDP-DIACYLGLYCEROL--GLYCEROL-3-PHOSPHATE 3-PHOSPHATIDYLTRANSFERASE-RELATED"/>
    <property type="match status" value="1"/>
</dbReference>
<dbReference type="RefSeq" id="XP_022457110.1">
    <property type="nucleotide sequence ID" value="XM_022605664.1"/>
</dbReference>
<evidence type="ECO:0000313" key="2">
    <source>
        <dbReference type="Proteomes" id="UP000019384"/>
    </source>
</evidence>
<dbReference type="HOGENOM" id="CLU_030880_2_0_1"/>
<dbReference type="NCBIfam" id="TIGR01456">
    <property type="entry name" value="CECR5"/>
    <property type="match status" value="1"/>
</dbReference>
<dbReference type="EMBL" id="HG793125">
    <property type="protein sequence ID" value="CDK25097.1"/>
    <property type="molecule type" value="Genomic_DNA"/>
</dbReference>
<dbReference type="InterPro" id="IPR050324">
    <property type="entry name" value="CDP-alcohol_PTase-I"/>
</dbReference>
<dbReference type="Pfam" id="PF13344">
    <property type="entry name" value="Hydrolase_6"/>
    <property type="match status" value="1"/>
</dbReference>
<dbReference type="InterPro" id="IPR006353">
    <property type="entry name" value="HAD-SF_hydro_IIA_CECR5"/>
</dbReference>
<dbReference type="InterPro" id="IPR006357">
    <property type="entry name" value="HAD-SF_hydro_IIA"/>
</dbReference>
<sequence length="353" mass="39315">MNKLRFISRQFVRFSSSNNIAFAFDIDGVLLRGSKPLNPYAKTALTLLDEHKVPYVLFTNGGGVSESDKIREVAKKLEYPTLTPGQIILSHSPFKKLTKSFSRVFVVGGKADRCRRVALDYGFREVLISADYIACNPGIAPFHKYHADDELALDPKNSRVCASKDSINDPVDCILVFNDSWDSSADIQIVLDLLNSEHGKIGTFREGKYARPSIPIYFSNGDFLWANDFKLPRFGQGGFKVQVEALYEKINGVPLESTTLGKPERISYEFAHHVLCNWSGTTPDKVYMVGDNPNSDIHGANAFGWESILVRTGVFKDSEIDYYDHLPTLGIFDNVETGVRKALEDNGIIGASN</sequence>
<dbReference type="Pfam" id="PF13242">
    <property type="entry name" value="Hydrolase_like"/>
    <property type="match status" value="1"/>
</dbReference>
<dbReference type="SUPFAM" id="SSF56784">
    <property type="entry name" value="HAD-like"/>
    <property type="match status" value="1"/>
</dbReference>
<dbReference type="InterPro" id="IPR023214">
    <property type="entry name" value="HAD_sf"/>
</dbReference>
<proteinExistence type="predicted"/>
<keyword evidence="2" id="KW-1185">Reference proteome</keyword>
<organism evidence="1 2">
    <name type="scientific">Kuraishia capsulata CBS 1993</name>
    <dbReference type="NCBI Taxonomy" id="1382522"/>
    <lineage>
        <taxon>Eukaryota</taxon>
        <taxon>Fungi</taxon>
        <taxon>Dikarya</taxon>
        <taxon>Ascomycota</taxon>
        <taxon>Saccharomycotina</taxon>
        <taxon>Pichiomycetes</taxon>
        <taxon>Pichiales</taxon>
        <taxon>Pichiaceae</taxon>
        <taxon>Kuraishia</taxon>
    </lineage>
</organism>
<dbReference type="Proteomes" id="UP000019384">
    <property type="component" value="Unassembled WGS sequence"/>
</dbReference>
<dbReference type="GeneID" id="34518498"/>
<reference evidence="1" key="1">
    <citation type="submission" date="2013-12" db="EMBL/GenBank/DDBJ databases">
        <authorList>
            <person name="Genoscope - CEA"/>
        </authorList>
    </citation>
    <scope>NUCLEOTIDE SEQUENCE</scope>
    <source>
        <strain evidence="1">CBS 1993</strain>
    </source>
</reference>
<dbReference type="AlphaFoldDB" id="W6MKC3"/>
<dbReference type="Gene3D" id="3.40.50.1000">
    <property type="entry name" value="HAD superfamily/HAD-like"/>
    <property type="match status" value="2"/>
</dbReference>
<evidence type="ECO:0008006" key="3">
    <source>
        <dbReference type="Google" id="ProtNLM"/>
    </source>
</evidence>
<dbReference type="OrthoDB" id="10251048at2759"/>
<reference evidence="1" key="2">
    <citation type="submission" date="2014-02" db="EMBL/GenBank/DDBJ databases">
        <title>Complete DNA sequence of /Kuraishia capsulata/ illustrates novel genomic features among budding yeasts (/Saccharomycotina/).</title>
        <authorList>
            <person name="Morales L."/>
            <person name="Noel B."/>
            <person name="Porcel B."/>
            <person name="Marcet-Houben M."/>
            <person name="Hullo M-F."/>
            <person name="Sacerdot C."/>
            <person name="Tekaia F."/>
            <person name="Leh-Louis V."/>
            <person name="Despons L."/>
            <person name="Khanna V."/>
            <person name="Aury J-M."/>
            <person name="Barbe V."/>
            <person name="Couloux A."/>
            <person name="Labadie K."/>
            <person name="Pelletier E."/>
            <person name="Souciet J-L."/>
            <person name="Boekhout T."/>
            <person name="Gabaldon T."/>
            <person name="Wincker P."/>
            <person name="Dujon B."/>
        </authorList>
    </citation>
    <scope>NUCLEOTIDE SEQUENCE</scope>
    <source>
        <strain evidence="1">CBS 1993</strain>
    </source>
</reference>
<dbReference type="STRING" id="1382522.W6MKC3"/>
<evidence type="ECO:0000313" key="1">
    <source>
        <dbReference type="EMBL" id="CDK25097.1"/>
    </source>
</evidence>
<dbReference type="NCBIfam" id="TIGR01460">
    <property type="entry name" value="HAD-SF-IIA"/>
    <property type="match status" value="1"/>
</dbReference>
<gene>
    <name evidence="1" type="ORF">KUCA_T00001064001</name>
</gene>
<protein>
    <recommendedName>
        <fullName evidence="3">TIGR01456 family HAD hydrolase</fullName>
    </recommendedName>
</protein>
<dbReference type="PANTHER" id="PTHR14269:SF57">
    <property type="entry name" value="SUPERFAMILY HYDROLASE, PUTATIVE (AFU_ORTHOLOGUE AFUA_2G02580)-RELATED"/>
    <property type="match status" value="1"/>
</dbReference>
<name>W6MKC3_9ASCO</name>